<gene>
    <name evidence="2" type="ORF">HU739_007620</name>
</gene>
<evidence type="ECO:0000313" key="2">
    <source>
        <dbReference type="EMBL" id="QXI18858.1"/>
    </source>
</evidence>
<feature type="transmembrane region" description="Helical" evidence="1">
    <location>
        <begin position="14"/>
        <end position="32"/>
    </location>
</feature>
<evidence type="ECO:0000313" key="3">
    <source>
        <dbReference type="Proteomes" id="UP000631521"/>
    </source>
</evidence>
<protein>
    <submittedName>
        <fullName evidence="2">Uncharacterized protein</fullName>
    </submittedName>
</protein>
<dbReference type="KEGG" id="phv:HU739_007620"/>
<reference evidence="2 3" key="1">
    <citation type="journal article" date="2020" name="Microorganisms">
        <title>Reliable Identification of Environmental Pseudomonas Isolates Using the rpoD Gene.</title>
        <authorList>
            <consortium name="The Broad Institute Genome Sequencing Platform"/>
            <person name="Girard L."/>
            <person name="Lood C."/>
            <person name="Rokni-Zadeh H."/>
            <person name="van Noort V."/>
            <person name="Lavigne R."/>
            <person name="De Mot R."/>
        </authorList>
    </citation>
    <scope>NUCLEOTIDE SEQUENCE [LARGE SCALE GENOMIC DNA]</scope>
    <source>
        <strain evidence="2 3">SWRI65</strain>
    </source>
</reference>
<reference evidence="2 3" key="2">
    <citation type="journal article" date="2021" name="Microorganisms">
        <title>The Ever-Expanding Pseudomonas Genus: Description of 43 New Species and Partition of the Pseudomonas putida Group.</title>
        <authorList>
            <person name="Girard L."/>
            <person name="Lood C."/>
            <person name="Hofte M."/>
            <person name="Vandamme P."/>
            <person name="Rokni-Zadeh H."/>
            <person name="van Noort V."/>
            <person name="Lavigne R."/>
            <person name="De Mot R."/>
        </authorList>
    </citation>
    <scope>NUCLEOTIDE SEQUENCE [LARGE SCALE GENOMIC DNA]</scope>
    <source>
        <strain evidence="2 3">SWRI65</strain>
    </source>
</reference>
<proteinExistence type="predicted"/>
<organism evidence="2 3">
    <name type="scientific">Pseudomonas hamedanensis</name>
    <dbReference type="NCBI Taxonomy" id="2745504"/>
    <lineage>
        <taxon>Bacteria</taxon>
        <taxon>Pseudomonadati</taxon>
        <taxon>Pseudomonadota</taxon>
        <taxon>Gammaproteobacteria</taxon>
        <taxon>Pseudomonadales</taxon>
        <taxon>Pseudomonadaceae</taxon>
        <taxon>Pseudomonas</taxon>
    </lineage>
</organism>
<dbReference type="EMBL" id="CP077091">
    <property type="protein sequence ID" value="QXI18858.1"/>
    <property type="molecule type" value="Genomic_DNA"/>
</dbReference>
<keyword evidence="3" id="KW-1185">Reference proteome</keyword>
<keyword evidence="1" id="KW-0812">Transmembrane</keyword>
<sequence length="68" mass="7409">MFDRYPEQKPSRKALCALGVAVMTLGLFLIAIKGVGGVLFTVMGAGLVLTCFASERAFARVLRLLSWF</sequence>
<dbReference type="Proteomes" id="UP000631521">
    <property type="component" value="Chromosome"/>
</dbReference>
<name>A0A9E6P2S6_9PSED</name>
<accession>A0A9E6P2S6</accession>
<keyword evidence="1" id="KW-0472">Membrane</keyword>
<feature type="transmembrane region" description="Helical" evidence="1">
    <location>
        <begin position="38"/>
        <end position="58"/>
    </location>
</feature>
<keyword evidence="1" id="KW-1133">Transmembrane helix</keyword>
<evidence type="ECO:0000256" key="1">
    <source>
        <dbReference type="SAM" id="Phobius"/>
    </source>
</evidence>
<dbReference type="AlphaFoldDB" id="A0A9E6P2S6"/>
<dbReference type="RefSeq" id="WP_186552400.1">
    <property type="nucleotide sequence ID" value="NZ_CP077091.1"/>
</dbReference>